<comment type="caution">
    <text evidence="1">The sequence shown here is derived from an EMBL/GenBank/DDBJ whole genome shotgun (WGS) entry which is preliminary data.</text>
</comment>
<dbReference type="AlphaFoldDB" id="A0A5B7EAE9"/>
<evidence type="ECO:0000313" key="1">
    <source>
        <dbReference type="EMBL" id="MPC31190.1"/>
    </source>
</evidence>
<keyword evidence="2" id="KW-1185">Reference proteome</keyword>
<evidence type="ECO:0000313" key="2">
    <source>
        <dbReference type="Proteomes" id="UP000324222"/>
    </source>
</evidence>
<sequence>MRAACPARLKRTKCSLLIILQQLACSNYYKRKIRQVCIAPKIGRLTKRSLTNCVPEQDALRQSDVITDATPITI</sequence>
<name>A0A5B7EAE9_PORTR</name>
<gene>
    <name evidence="1" type="ORF">E2C01_024472</name>
</gene>
<proteinExistence type="predicted"/>
<protein>
    <submittedName>
        <fullName evidence="1">Uncharacterized protein</fullName>
    </submittedName>
</protein>
<dbReference type="EMBL" id="VSRR010002385">
    <property type="protein sequence ID" value="MPC31190.1"/>
    <property type="molecule type" value="Genomic_DNA"/>
</dbReference>
<dbReference type="Proteomes" id="UP000324222">
    <property type="component" value="Unassembled WGS sequence"/>
</dbReference>
<accession>A0A5B7EAE9</accession>
<reference evidence="1 2" key="1">
    <citation type="submission" date="2019-05" db="EMBL/GenBank/DDBJ databases">
        <title>Another draft genome of Portunus trituberculatus and its Hox gene families provides insights of decapod evolution.</title>
        <authorList>
            <person name="Jeong J.-H."/>
            <person name="Song I."/>
            <person name="Kim S."/>
            <person name="Choi T."/>
            <person name="Kim D."/>
            <person name="Ryu S."/>
            <person name="Kim W."/>
        </authorList>
    </citation>
    <scope>NUCLEOTIDE SEQUENCE [LARGE SCALE GENOMIC DNA]</scope>
    <source>
        <tissue evidence="1">Muscle</tissue>
    </source>
</reference>
<organism evidence="1 2">
    <name type="scientific">Portunus trituberculatus</name>
    <name type="common">Swimming crab</name>
    <name type="synonym">Neptunus trituberculatus</name>
    <dbReference type="NCBI Taxonomy" id="210409"/>
    <lineage>
        <taxon>Eukaryota</taxon>
        <taxon>Metazoa</taxon>
        <taxon>Ecdysozoa</taxon>
        <taxon>Arthropoda</taxon>
        <taxon>Crustacea</taxon>
        <taxon>Multicrustacea</taxon>
        <taxon>Malacostraca</taxon>
        <taxon>Eumalacostraca</taxon>
        <taxon>Eucarida</taxon>
        <taxon>Decapoda</taxon>
        <taxon>Pleocyemata</taxon>
        <taxon>Brachyura</taxon>
        <taxon>Eubrachyura</taxon>
        <taxon>Portunoidea</taxon>
        <taxon>Portunidae</taxon>
        <taxon>Portuninae</taxon>
        <taxon>Portunus</taxon>
    </lineage>
</organism>